<evidence type="ECO:0000256" key="3">
    <source>
        <dbReference type="ARBA" id="ARBA00022840"/>
    </source>
</evidence>
<dbReference type="AlphaFoldDB" id="A0A3S4IUH2"/>
<dbReference type="GO" id="GO:0043190">
    <property type="term" value="C:ATP-binding cassette (ABC) transporter complex"/>
    <property type="evidence" value="ECO:0007669"/>
    <property type="project" value="TreeGrafter"/>
</dbReference>
<keyword evidence="1" id="KW-0813">Transport</keyword>
<dbReference type="EC" id="3.6.3.-" evidence="5"/>
<dbReference type="Proteomes" id="UP000270272">
    <property type="component" value="Chromosome"/>
</dbReference>
<dbReference type="Gene3D" id="3.40.50.300">
    <property type="entry name" value="P-loop containing nucleotide triphosphate hydrolases"/>
    <property type="match status" value="1"/>
</dbReference>
<sequence length="120" mass="13211">MLTLEQVTFRWPGAATPCLHDISLTLNAGEWLALTGDNGAGKSTLLRIMAGLLTPSSGDVLLQGTPIAQRKTANARRFSACCFRKRKTSFFTVMSPKRSLLACGYKSCRRPKLRNAPLRR</sequence>
<dbReference type="Pfam" id="PF00005">
    <property type="entry name" value="ABC_tran"/>
    <property type="match status" value="1"/>
</dbReference>
<gene>
    <name evidence="5" type="primary">ecfA1_2</name>
    <name evidence="5" type="ORF">NCTC11075_01947</name>
</gene>
<evidence type="ECO:0000256" key="1">
    <source>
        <dbReference type="ARBA" id="ARBA00022448"/>
    </source>
</evidence>
<dbReference type="GO" id="GO:0005524">
    <property type="term" value="F:ATP binding"/>
    <property type="evidence" value="ECO:0007669"/>
    <property type="project" value="UniProtKB-KW"/>
</dbReference>
<feature type="domain" description="ABC transporter" evidence="4">
    <location>
        <begin position="19"/>
        <end position="85"/>
    </location>
</feature>
<organism evidence="5 6">
    <name type="scientific">Citrobacter koseri</name>
    <name type="common">Citrobacter diversus</name>
    <dbReference type="NCBI Taxonomy" id="545"/>
    <lineage>
        <taxon>Bacteria</taxon>
        <taxon>Pseudomonadati</taxon>
        <taxon>Pseudomonadota</taxon>
        <taxon>Gammaproteobacteria</taxon>
        <taxon>Enterobacterales</taxon>
        <taxon>Enterobacteriaceae</taxon>
        <taxon>Citrobacter</taxon>
    </lineage>
</organism>
<name>A0A3S4IUH2_CITKO</name>
<evidence type="ECO:0000313" key="5">
    <source>
        <dbReference type="EMBL" id="VEB88747.1"/>
    </source>
</evidence>
<dbReference type="InterPro" id="IPR050095">
    <property type="entry name" value="ECF_ABC_transporter_ATP-bd"/>
</dbReference>
<dbReference type="GO" id="GO:0042626">
    <property type="term" value="F:ATPase-coupled transmembrane transporter activity"/>
    <property type="evidence" value="ECO:0007669"/>
    <property type="project" value="TreeGrafter"/>
</dbReference>
<proteinExistence type="predicted"/>
<keyword evidence="3 5" id="KW-0067">ATP-binding</keyword>
<dbReference type="SUPFAM" id="SSF52540">
    <property type="entry name" value="P-loop containing nucleoside triphosphate hydrolases"/>
    <property type="match status" value="1"/>
</dbReference>
<evidence type="ECO:0000259" key="4">
    <source>
        <dbReference type="Pfam" id="PF00005"/>
    </source>
</evidence>
<dbReference type="InterPro" id="IPR027417">
    <property type="entry name" value="P-loop_NTPase"/>
</dbReference>
<dbReference type="GO" id="GO:0016887">
    <property type="term" value="F:ATP hydrolysis activity"/>
    <property type="evidence" value="ECO:0007669"/>
    <property type="project" value="InterPro"/>
</dbReference>
<evidence type="ECO:0000313" key="6">
    <source>
        <dbReference type="Proteomes" id="UP000270272"/>
    </source>
</evidence>
<evidence type="ECO:0000256" key="2">
    <source>
        <dbReference type="ARBA" id="ARBA00022741"/>
    </source>
</evidence>
<dbReference type="InterPro" id="IPR003439">
    <property type="entry name" value="ABC_transporter-like_ATP-bd"/>
</dbReference>
<keyword evidence="5" id="KW-0378">Hydrolase</keyword>
<accession>A0A3S4IUH2</accession>
<protein>
    <submittedName>
        <fullName evidence="5">Putative ABC transporter ATP-binding protein YbbL</fullName>
        <ecNumber evidence="5">3.6.3.-</ecNumber>
    </submittedName>
</protein>
<dbReference type="EMBL" id="LR134204">
    <property type="protein sequence ID" value="VEB88747.1"/>
    <property type="molecule type" value="Genomic_DNA"/>
</dbReference>
<reference evidence="5 6" key="1">
    <citation type="submission" date="2018-12" db="EMBL/GenBank/DDBJ databases">
        <authorList>
            <consortium name="Pathogen Informatics"/>
        </authorList>
    </citation>
    <scope>NUCLEOTIDE SEQUENCE [LARGE SCALE GENOMIC DNA]</scope>
    <source>
        <strain evidence="5 6">NCTC11075</strain>
    </source>
</reference>
<dbReference type="PANTHER" id="PTHR43553">
    <property type="entry name" value="HEAVY METAL TRANSPORTER"/>
    <property type="match status" value="1"/>
</dbReference>
<keyword evidence="2" id="KW-0547">Nucleotide-binding</keyword>